<proteinExistence type="predicted"/>
<reference evidence="1" key="1">
    <citation type="journal article" date="2012" name="PLoS ONE">
        <title>Gene sets for utilization of primary and secondary nutrition supplies in the distal gut of endangered iberian lynx.</title>
        <authorList>
            <person name="Alcaide M."/>
            <person name="Messina E."/>
            <person name="Richter M."/>
            <person name="Bargiela R."/>
            <person name="Peplies J."/>
            <person name="Huws S.A."/>
            <person name="Newbold C.J."/>
            <person name="Golyshin P.N."/>
            <person name="Simon M.A."/>
            <person name="Lopez G."/>
            <person name="Yakimov M.M."/>
            <person name="Ferrer M."/>
        </authorList>
    </citation>
    <scope>NUCLEOTIDE SEQUENCE</scope>
</reference>
<protein>
    <submittedName>
        <fullName evidence="1">Uncharacterized protein</fullName>
    </submittedName>
</protein>
<dbReference type="EMBL" id="AMCI01007371">
    <property type="protein sequence ID" value="EJW92743.1"/>
    <property type="molecule type" value="Genomic_DNA"/>
</dbReference>
<accession>J9FEA2</accession>
<sequence>MNFSRLWLHIARSTVSFFLQARFMMVLLPSMTMVRWV</sequence>
<evidence type="ECO:0000313" key="1">
    <source>
        <dbReference type="EMBL" id="EJW92743.1"/>
    </source>
</evidence>
<comment type="caution">
    <text evidence="1">The sequence shown here is derived from an EMBL/GenBank/DDBJ whole genome shotgun (WGS) entry which is preliminary data.</text>
</comment>
<gene>
    <name evidence="1" type="ORF">EVA_19149</name>
</gene>
<organism evidence="1">
    <name type="scientific">gut metagenome</name>
    <dbReference type="NCBI Taxonomy" id="749906"/>
    <lineage>
        <taxon>unclassified sequences</taxon>
        <taxon>metagenomes</taxon>
        <taxon>organismal metagenomes</taxon>
    </lineage>
</organism>
<dbReference type="AlphaFoldDB" id="J9FEA2"/>
<name>J9FEA2_9ZZZZ</name>